<name>A0A344UTA9_9ACTN</name>
<reference evidence="3 4" key="1">
    <citation type="submission" date="2017-12" db="EMBL/GenBank/DDBJ databases">
        <title>The whole genome sequence of the Acidipropionibacterium virtanenii sp. nov. type strain JS278.</title>
        <authorList>
            <person name="Laine P."/>
            <person name="Deptula P."/>
            <person name="Varmanen P."/>
            <person name="Auvinen P."/>
        </authorList>
    </citation>
    <scope>NUCLEOTIDE SEQUENCE [LARGE SCALE GENOMIC DNA]</scope>
    <source>
        <strain evidence="3 4">JS278</strain>
    </source>
</reference>
<dbReference type="PIRSF" id="PIRSF004553">
    <property type="entry name" value="CHP00095"/>
    <property type="match status" value="1"/>
</dbReference>
<organism evidence="3 4">
    <name type="scientific">Acidipropionibacterium virtanenii</name>
    <dbReference type="NCBI Taxonomy" id="2057246"/>
    <lineage>
        <taxon>Bacteria</taxon>
        <taxon>Bacillati</taxon>
        <taxon>Actinomycetota</taxon>
        <taxon>Actinomycetes</taxon>
        <taxon>Propionibacteriales</taxon>
        <taxon>Propionibacteriaceae</taxon>
        <taxon>Acidipropionibacterium</taxon>
    </lineage>
</organism>
<dbReference type="InterPro" id="IPR002052">
    <property type="entry name" value="DNA_methylase_N6_adenine_CS"/>
</dbReference>
<dbReference type="InterPro" id="IPR029063">
    <property type="entry name" value="SAM-dependent_MTases_sf"/>
</dbReference>
<dbReference type="Proteomes" id="UP000251995">
    <property type="component" value="Chromosome"/>
</dbReference>
<dbReference type="GO" id="GO:0003676">
    <property type="term" value="F:nucleic acid binding"/>
    <property type="evidence" value="ECO:0007669"/>
    <property type="project" value="InterPro"/>
</dbReference>
<evidence type="ECO:0000313" key="4">
    <source>
        <dbReference type="Proteomes" id="UP000251995"/>
    </source>
</evidence>
<dbReference type="SUPFAM" id="SSF53335">
    <property type="entry name" value="S-adenosyl-L-methionine-dependent methyltransferases"/>
    <property type="match status" value="1"/>
</dbReference>
<dbReference type="Pfam" id="PF03602">
    <property type="entry name" value="Cons_hypoth95"/>
    <property type="match status" value="1"/>
</dbReference>
<keyword evidence="2 3" id="KW-0808">Transferase</keyword>
<dbReference type="InterPro" id="IPR004398">
    <property type="entry name" value="RNA_MeTrfase_RsmD"/>
</dbReference>
<dbReference type="GO" id="GO:0052913">
    <property type="term" value="F:16S rRNA (guanine(966)-N(2))-methyltransferase activity"/>
    <property type="evidence" value="ECO:0007669"/>
    <property type="project" value="UniProtKB-EC"/>
</dbReference>
<dbReference type="PROSITE" id="PS00092">
    <property type="entry name" value="N6_MTASE"/>
    <property type="match status" value="1"/>
</dbReference>
<dbReference type="EMBL" id="CP025198">
    <property type="protein sequence ID" value="AXE38507.1"/>
    <property type="molecule type" value="Genomic_DNA"/>
</dbReference>
<dbReference type="AlphaFoldDB" id="A0A344UTA9"/>
<proteinExistence type="predicted"/>
<keyword evidence="1 3" id="KW-0489">Methyltransferase</keyword>
<evidence type="ECO:0000256" key="2">
    <source>
        <dbReference type="ARBA" id="ARBA00022679"/>
    </source>
</evidence>
<dbReference type="EC" id="2.1.1.171" evidence="3"/>
<dbReference type="Gene3D" id="3.40.50.150">
    <property type="entry name" value="Vaccinia Virus protein VP39"/>
    <property type="match status" value="1"/>
</dbReference>
<accession>A0A344UTA9</accession>
<dbReference type="PANTHER" id="PTHR43542">
    <property type="entry name" value="METHYLTRANSFERASE"/>
    <property type="match status" value="1"/>
</dbReference>
<keyword evidence="4" id="KW-1185">Reference proteome</keyword>
<evidence type="ECO:0000313" key="3">
    <source>
        <dbReference type="EMBL" id="AXE38507.1"/>
    </source>
</evidence>
<evidence type="ECO:0000256" key="1">
    <source>
        <dbReference type="ARBA" id="ARBA00022603"/>
    </source>
</evidence>
<protein>
    <submittedName>
        <fullName evidence="3">Ribosomal RNA small subunit methyltransferase D</fullName>
        <ecNumber evidence="3">2.1.1.171</ecNumber>
    </submittedName>
</protein>
<dbReference type="KEGG" id="acij:JS278_01332"/>
<dbReference type="CDD" id="cd02440">
    <property type="entry name" value="AdoMet_MTases"/>
    <property type="match status" value="1"/>
</dbReference>
<sequence length="206" mass="21527">MTVSRIIAGRAGGRRLRTPGGSATRPTSDRVREALFSALAAWNGTAEGKVDGQLADQSFLDLFAGSGAVGLEAASRGAAPVICVEKDRRTAALISANARDTGLAGRVSAVAQSVGRYLSAPQGDDAGDRESRFDVIWFDPPYALDGSELDPLIASAVSGFLADDGMVAVERSSRSAAPAFPDGMVSWANRYGETVVHFAQADREHT</sequence>
<dbReference type="PANTHER" id="PTHR43542:SF1">
    <property type="entry name" value="METHYLTRANSFERASE"/>
    <property type="match status" value="1"/>
</dbReference>
<gene>
    <name evidence="3" type="primary">rsmD</name>
    <name evidence="3" type="ORF">JS278_01332</name>
</gene>